<protein>
    <recommendedName>
        <fullName evidence="4">DUF2333 domain-containing protein</fullName>
    </recommendedName>
</protein>
<evidence type="ECO:0008006" key="4">
    <source>
        <dbReference type="Google" id="ProtNLM"/>
    </source>
</evidence>
<feature type="transmembrane region" description="Helical" evidence="1">
    <location>
        <begin position="23"/>
        <end position="44"/>
    </location>
</feature>
<dbReference type="EMBL" id="CP000230">
    <property type="protein sequence ID" value="ABC24328.1"/>
    <property type="molecule type" value="Genomic_DNA"/>
</dbReference>
<dbReference type="STRING" id="269796.Rru_A3534"/>
<keyword evidence="1" id="KW-0812">Transmembrane</keyword>
<gene>
    <name evidence="2" type="ordered locus">Rru_A3534</name>
</gene>
<reference evidence="2 3" key="1">
    <citation type="journal article" date="2011" name="Stand. Genomic Sci.">
        <title>Complete genome sequence of Rhodospirillum rubrum type strain (S1).</title>
        <authorList>
            <person name="Munk A.C."/>
            <person name="Copeland A."/>
            <person name="Lucas S."/>
            <person name="Lapidus A."/>
            <person name="Del Rio T.G."/>
            <person name="Barry K."/>
            <person name="Detter J.C."/>
            <person name="Hammon N."/>
            <person name="Israni S."/>
            <person name="Pitluck S."/>
            <person name="Brettin T."/>
            <person name="Bruce D."/>
            <person name="Han C."/>
            <person name="Tapia R."/>
            <person name="Gilna P."/>
            <person name="Schmutz J."/>
            <person name="Larimer F."/>
            <person name="Land M."/>
            <person name="Kyrpides N.C."/>
            <person name="Mavromatis K."/>
            <person name="Richardson P."/>
            <person name="Rohde M."/>
            <person name="Goker M."/>
            <person name="Klenk H.P."/>
            <person name="Zhang Y."/>
            <person name="Roberts G.P."/>
            <person name="Reslewic S."/>
            <person name="Schwartz D.C."/>
        </authorList>
    </citation>
    <scope>NUCLEOTIDE SEQUENCE [LARGE SCALE GENOMIC DNA]</scope>
    <source>
        <strain evidence="3">ATCC 11170 / ATH 1.1.1 / DSM 467 / LMG 4362 / NCIMB 8255 / S1</strain>
    </source>
</reference>
<evidence type="ECO:0000313" key="3">
    <source>
        <dbReference type="Proteomes" id="UP000001929"/>
    </source>
</evidence>
<dbReference type="AlphaFoldDB" id="Q2RNG7"/>
<keyword evidence="1" id="KW-0472">Membrane</keyword>
<accession>Q2RNG7</accession>
<keyword evidence="3" id="KW-1185">Reference proteome</keyword>
<organism evidence="2 3">
    <name type="scientific">Rhodospirillum rubrum (strain ATCC 11170 / ATH 1.1.1 / DSM 467 / LMG 4362 / NCIMB 8255 / S1)</name>
    <dbReference type="NCBI Taxonomy" id="269796"/>
    <lineage>
        <taxon>Bacteria</taxon>
        <taxon>Pseudomonadati</taxon>
        <taxon>Pseudomonadota</taxon>
        <taxon>Alphaproteobacteria</taxon>
        <taxon>Rhodospirillales</taxon>
        <taxon>Rhodospirillaceae</taxon>
        <taxon>Rhodospirillum</taxon>
    </lineage>
</organism>
<evidence type="ECO:0000313" key="2">
    <source>
        <dbReference type="EMBL" id="ABC24328.1"/>
    </source>
</evidence>
<name>Q2RNG7_RHORT</name>
<dbReference type="HOGENOM" id="CLU_060523_0_0_5"/>
<dbReference type="eggNOG" id="COG5345">
    <property type="taxonomic scope" value="Bacteria"/>
</dbReference>
<keyword evidence="1" id="KW-1133">Transmembrane helix</keyword>
<dbReference type="RefSeq" id="WP_011391281.1">
    <property type="nucleotide sequence ID" value="NC_007643.1"/>
</dbReference>
<sequence>MSSTTSSTTGIFFDRLIVGVDRLVTGGLLLKIVVVFAVAAALYYPVGMAITHRINDDLAYQPAPTEASQTVAMAAGLIDREVARTPWVADSPWFFATSALDDMANFQQGVISGLHGVVGAFGGALAGNDGDLTAAVGGLAYPGDRWRAFFETTPTTQPPSEEVYLEARKALLSYDRRASAGEAVFDPSAPALAAFLVQIRAEVAATLLGIDRQIASAGAFNRANDDVYMTAKGQAYAWAMSLAALGRDGAATLEAGAVPVAWSRMVETLNRVATLRPWVVTNGAADALIVPNHLASQGFLLARAQADIDAVIAALGG</sequence>
<dbReference type="PATRIC" id="fig|269796.9.peg.3651"/>
<dbReference type="Proteomes" id="UP000001929">
    <property type="component" value="Chromosome"/>
</dbReference>
<proteinExistence type="predicted"/>
<dbReference type="KEGG" id="rru:Rru_A3534"/>
<evidence type="ECO:0000256" key="1">
    <source>
        <dbReference type="SAM" id="Phobius"/>
    </source>
</evidence>
<dbReference type="EnsemblBacteria" id="ABC24328">
    <property type="protein sequence ID" value="ABC24328"/>
    <property type="gene ID" value="Rru_A3534"/>
</dbReference>